<feature type="domain" description="DUF6471" evidence="1">
    <location>
        <begin position="13"/>
        <end position="75"/>
    </location>
</feature>
<dbReference type="OrthoDB" id="5638603at2"/>
<organism evidence="2 3">
    <name type="scientific">Umboniibacter marinipuniceus</name>
    <dbReference type="NCBI Taxonomy" id="569599"/>
    <lineage>
        <taxon>Bacteria</taxon>
        <taxon>Pseudomonadati</taxon>
        <taxon>Pseudomonadota</taxon>
        <taxon>Gammaproteobacteria</taxon>
        <taxon>Cellvibrionales</taxon>
        <taxon>Cellvibrionaceae</taxon>
        <taxon>Umboniibacter</taxon>
    </lineage>
</organism>
<gene>
    <name evidence="2" type="ORF">DFR27_0221</name>
</gene>
<protein>
    <recommendedName>
        <fullName evidence="1">DUF6471 domain-containing protein</fullName>
    </recommendedName>
</protein>
<dbReference type="RefSeq" id="WP_121875616.1">
    <property type="nucleotide sequence ID" value="NZ_REFJ01000001.1"/>
</dbReference>
<comment type="caution">
    <text evidence="2">The sequence shown here is derived from an EMBL/GenBank/DDBJ whole genome shotgun (WGS) entry which is preliminary data.</text>
</comment>
<dbReference type="AlphaFoldDB" id="A0A3M0AAT7"/>
<keyword evidence="3" id="KW-1185">Reference proteome</keyword>
<dbReference type="Proteomes" id="UP000267187">
    <property type="component" value="Unassembled WGS sequence"/>
</dbReference>
<proteinExistence type="predicted"/>
<name>A0A3M0AAT7_9GAMM</name>
<evidence type="ECO:0000313" key="2">
    <source>
        <dbReference type="EMBL" id="RMA82273.1"/>
    </source>
</evidence>
<accession>A0A3M0AAT7</accession>
<evidence type="ECO:0000259" key="1">
    <source>
        <dbReference type="Pfam" id="PF20075"/>
    </source>
</evidence>
<dbReference type="EMBL" id="REFJ01000001">
    <property type="protein sequence ID" value="RMA82273.1"/>
    <property type="molecule type" value="Genomic_DNA"/>
</dbReference>
<dbReference type="Pfam" id="PF20075">
    <property type="entry name" value="DUF6471"/>
    <property type="match status" value="1"/>
</dbReference>
<evidence type="ECO:0000313" key="3">
    <source>
        <dbReference type="Proteomes" id="UP000267187"/>
    </source>
</evidence>
<sequence>MAGSNYDTPALRETLKRLIRSQMVLKGMEYKELSERLEAMGIHQRPGTLRTKITTGTLGAQLLLAILIAIGMRTLDLEQVQDVIEDIENELVQDHSNNPATPTM</sequence>
<dbReference type="InterPro" id="IPR045526">
    <property type="entry name" value="DUF6471"/>
</dbReference>
<reference evidence="2 3" key="1">
    <citation type="submission" date="2018-10" db="EMBL/GenBank/DDBJ databases">
        <title>Genomic Encyclopedia of Type Strains, Phase IV (KMG-IV): sequencing the most valuable type-strain genomes for metagenomic binning, comparative biology and taxonomic classification.</title>
        <authorList>
            <person name="Goeker M."/>
        </authorList>
    </citation>
    <scope>NUCLEOTIDE SEQUENCE [LARGE SCALE GENOMIC DNA]</scope>
    <source>
        <strain evidence="2 3">DSM 25080</strain>
    </source>
</reference>